<evidence type="ECO:0000256" key="1">
    <source>
        <dbReference type="ARBA" id="ARBA00004651"/>
    </source>
</evidence>
<feature type="transmembrane region" description="Helical" evidence="8">
    <location>
        <begin position="317"/>
        <end position="337"/>
    </location>
</feature>
<dbReference type="NCBIfam" id="TIGR00835">
    <property type="entry name" value="agcS"/>
    <property type="match status" value="1"/>
</dbReference>
<evidence type="ECO:0000313" key="10">
    <source>
        <dbReference type="Proteomes" id="UP000739180"/>
    </source>
</evidence>
<evidence type="ECO:0000256" key="2">
    <source>
        <dbReference type="ARBA" id="ARBA00009261"/>
    </source>
</evidence>
<feature type="transmembrane region" description="Helical" evidence="8">
    <location>
        <begin position="357"/>
        <end position="380"/>
    </location>
</feature>
<keyword evidence="5 8" id="KW-0812">Transmembrane</keyword>
<feature type="transmembrane region" description="Helical" evidence="8">
    <location>
        <begin position="75"/>
        <end position="95"/>
    </location>
</feature>
<evidence type="ECO:0000256" key="8">
    <source>
        <dbReference type="RuleBase" id="RU363064"/>
    </source>
</evidence>
<dbReference type="PANTHER" id="PTHR30330:SF3">
    <property type="entry name" value="TRANSCRIPTIONAL REGULATOR, LRP FAMILY"/>
    <property type="match status" value="1"/>
</dbReference>
<comment type="subcellular location">
    <subcellularLocation>
        <location evidence="8">Cell inner membrane</location>
        <topology evidence="8">Multi-pass membrane protein</topology>
    </subcellularLocation>
    <subcellularLocation>
        <location evidence="1">Cell membrane</location>
        <topology evidence="1">Multi-pass membrane protein</topology>
    </subcellularLocation>
</comment>
<feature type="transmembrane region" description="Helical" evidence="8">
    <location>
        <begin position="12"/>
        <end position="38"/>
    </location>
</feature>
<dbReference type="PROSITE" id="PS00873">
    <property type="entry name" value="NA_ALANINE_SYMP"/>
    <property type="match status" value="1"/>
</dbReference>
<keyword evidence="6 8" id="KW-1133">Transmembrane helix</keyword>
<gene>
    <name evidence="9" type="ORF">FGS76_02890</name>
</gene>
<keyword evidence="3 8" id="KW-0813">Transport</keyword>
<keyword evidence="8" id="KW-0997">Cell inner membrane</keyword>
<feature type="transmembrane region" description="Helical" evidence="8">
    <location>
        <begin position="425"/>
        <end position="441"/>
    </location>
</feature>
<organism evidence="9 10">
    <name type="scientific">Alloalcanivorax gelatiniphagus</name>
    <dbReference type="NCBI Taxonomy" id="1194167"/>
    <lineage>
        <taxon>Bacteria</taxon>
        <taxon>Pseudomonadati</taxon>
        <taxon>Pseudomonadota</taxon>
        <taxon>Gammaproteobacteria</taxon>
        <taxon>Oceanospirillales</taxon>
        <taxon>Alcanivoracaceae</taxon>
        <taxon>Alloalcanivorax</taxon>
    </lineage>
</organism>
<feature type="transmembrane region" description="Helical" evidence="8">
    <location>
        <begin position="192"/>
        <end position="213"/>
    </location>
</feature>
<evidence type="ECO:0000256" key="7">
    <source>
        <dbReference type="ARBA" id="ARBA00023136"/>
    </source>
</evidence>
<dbReference type="Pfam" id="PF01235">
    <property type="entry name" value="Na_Ala_symp"/>
    <property type="match status" value="1"/>
</dbReference>
<dbReference type="EMBL" id="VCQT01000013">
    <property type="protein sequence ID" value="TMW14520.1"/>
    <property type="molecule type" value="Genomic_DNA"/>
</dbReference>
<dbReference type="PRINTS" id="PR00175">
    <property type="entry name" value="NAALASMPORT"/>
</dbReference>
<evidence type="ECO:0000256" key="5">
    <source>
        <dbReference type="ARBA" id="ARBA00022692"/>
    </source>
</evidence>
<comment type="similarity">
    <text evidence="2 8">Belongs to the alanine or glycine:cation symporter (AGCS) (TC 2.A.25) family.</text>
</comment>
<protein>
    <submittedName>
        <fullName evidence="9">Alanine:cation symporter family protein</fullName>
    </submittedName>
</protein>
<feature type="transmembrane region" description="Helical" evidence="8">
    <location>
        <begin position="101"/>
        <end position="124"/>
    </location>
</feature>
<keyword evidence="7 8" id="KW-0472">Membrane</keyword>
<name>A0ABY2XRL6_9GAMM</name>
<dbReference type="Proteomes" id="UP000739180">
    <property type="component" value="Unassembled WGS sequence"/>
</dbReference>
<accession>A0ABY2XRL6</accession>
<keyword evidence="4" id="KW-1003">Cell membrane</keyword>
<dbReference type="InterPro" id="IPR001463">
    <property type="entry name" value="Na/Ala_symport"/>
</dbReference>
<sequence>MNDFYERLNDALGAVVGFLWGPPLVTLLVGGGLFFLLYSRLLPYRHLPDGVRLLFSGPDRDDEGTLSHFQALSTALSGTLGMGNVAGVAVAISMGGPGAIFWMWVSALVGIATKFYTCTLAVMYRGRDSEGALQGGPMYIIREALGPRWRPLAYFFALAGLLGTMPIFQINQLTEVVRTAIAVPAGWTTENAHLGFDLVFGLILAALVLAVVAGKLPRVGKVTAVLVPSMIVGYLLLTVVALLSHADQVGPALMLIVRDAFTGEAAAGGVVGAVIITGIRRAAFSNEAGIGTEAMAHGAARTGEPVREGMVAMLGPIIDTLIVCTCTALVILISGVWQTGDDNGVSLTLAAFNALFMAHSGVLVAALVSVLSLSTVITFWYYGAKCLGFLIGARHQHHYVWFYLCLVVLGSVASLDLVIKVLDSMYALMALPTMLAALRLAPRVNRAARDYFQRQAREQN</sequence>
<dbReference type="RefSeq" id="WP_138771128.1">
    <property type="nucleotide sequence ID" value="NZ_VCQT01000013.1"/>
</dbReference>
<evidence type="ECO:0000256" key="4">
    <source>
        <dbReference type="ARBA" id="ARBA00022475"/>
    </source>
</evidence>
<dbReference type="Gene3D" id="1.20.1740.10">
    <property type="entry name" value="Amino acid/polyamine transporter I"/>
    <property type="match status" value="1"/>
</dbReference>
<reference evidence="9 10" key="1">
    <citation type="submission" date="2019-05" db="EMBL/GenBank/DDBJ databases">
        <title>Genome of Alcanivorax gelatiniphagus, an oil degrading marine bacteria.</title>
        <authorList>
            <person name="Kwon K.K."/>
        </authorList>
    </citation>
    <scope>NUCLEOTIDE SEQUENCE [LARGE SCALE GENOMIC DNA]</scope>
    <source>
        <strain evidence="9 10">MEBiC 08158</strain>
    </source>
</reference>
<proteinExistence type="inferred from homology"/>
<keyword evidence="8" id="KW-0769">Symport</keyword>
<feature type="transmembrane region" description="Helical" evidence="8">
    <location>
        <begin position="152"/>
        <end position="172"/>
    </location>
</feature>
<feature type="transmembrane region" description="Helical" evidence="8">
    <location>
        <begin position="225"/>
        <end position="246"/>
    </location>
</feature>
<evidence type="ECO:0000256" key="3">
    <source>
        <dbReference type="ARBA" id="ARBA00022448"/>
    </source>
</evidence>
<dbReference type="PANTHER" id="PTHR30330">
    <property type="entry name" value="AGSS FAMILY TRANSPORTER, SODIUM-ALANINE"/>
    <property type="match status" value="1"/>
</dbReference>
<comment type="caution">
    <text evidence="9">The sequence shown here is derived from an EMBL/GenBank/DDBJ whole genome shotgun (WGS) entry which is preliminary data.</text>
</comment>
<feature type="transmembrane region" description="Helical" evidence="8">
    <location>
        <begin position="400"/>
        <end position="419"/>
    </location>
</feature>
<evidence type="ECO:0000313" key="9">
    <source>
        <dbReference type="EMBL" id="TMW14520.1"/>
    </source>
</evidence>
<feature type="transmembrane region" description="Helical" evidence="8">
    <location>
        <begin position="252"/>
        <end position="276"/>
    </location>
</feature>
<keyword evidence="10" id="KW-1185">Reference proteome</keyword>
<evidence type="ECO:0000256" key="6">
    <source>
        <dbReference type="ARBA" id="ARBA00022989"/>
    </source>
</evidence>